<evidence type="ECO:0000313" key="9">
    <source>
        <dbReference type="Proteomes" id="UP001146793"/>
    </source>
</evidence>
<sequence>MSNNQRDKSVLLNRISQTDDFFGMEMNYQTFNKKKYIIFFALFCTSLVLLLVINYNGPEIYISQKFKSRTDPRFTVHGVSGEIDDLQKENKQIYAGIRFHNMLDHEMQGKALLHTQIWGVFKKNRVEKAILISNSTHKRTIDCKSSSDCKDIIVMRERNIKYPTYRVLVRIKPLYDAEFSDTIFLIFSYLNPEIKKFEAIFRYLYLAISFAFLIYGAVTLRKLKRNLFTDEQKWVLLLLLPLLVLHNNPFSILSLYSASATYDIFDVLFTTTFIFAFLLFVLCYIDGARYKYKKKSFKNFYLPKIILLGTGYLSSNILYIKDRLTIKQDLQYISISDIPGIESIVLLLLFMFIAYIVWIIVSVMICFVQLNKESYQFKKLKFLLSMLSIIFLVFFIIFLIRISGKIIRKTGIYLTSYTTFNVFMYFLIYAYFPTKNYLKGNINNVDLKSEKVLQKKEEGENNQSHETFPELQIESNKPQFLTSDSEIEEVIGVTNETSSD</sequence>
<dbReference type="GO" id="GO:0015643">
    <property type="term" value="F:toxic substance binding"/>
    <property type="evidence" value="ECO:0007669"/>
    <property type="project" value="InterPro"/>
</dbReference>
<dbReference type="Pfam" id="PF06664">
    <property type="entry name" value="WLS-like_TM"/>
    <property type="match status" value="1"/>
</dbReference>
<dbReference type="AlphaFoldDB" id="A0AAV7Y4C6"/>
<evidence type="ECO:0000256" key="5">
    <source>
        <dbReference type="SAM" id="Phobius"/>
    </source>
</evidence>
<evidence type="ECO:0000256" key="2">
    <source>
        <dbReference type="ARBA" id="ARBA00022692"/>
    </source>
</evidence>
<keyword evidence="10" id="KW-1185">Reference proteome</keyword>
<organism evidence="7 9">
    <name type="scientific">Anaeramoeba flamelloides</name>
    <dbReference type="NCBI Taxonomy" id="1746091"/>
    <lineage>
        <taxon>Eukaryota</taxon>
        <taxon>Metamonada</taxon>
        <taxon>Anaeramoebidae</taxon>
        <taxon>Anaeramoeba</taxon>
    </lineage>
</organism>
<reference evidence="8" key="1">
    <citation type="submission" date="2022-08" db="EMBL/GenBank/DDBJ databases">
        <title>Novel sulfate-reducing endosymbionts in the free-living metamonad Anaeramoeba.</title>
        <authorList>
            <person name="Jerlstrom-Hultqvist J."/>
            <person name="Cepicka I."/>
            <person name="Gallot-Lavallee L."/>
            <person name="Salas-Leiva D."/>
            <person name="Curtis B.A."/>
            <person name="Zahonova K."/>
            <person name="Pipaliya S."/>
            <person name="Dacks J."/>
            <person name="Roger A.J."/>
        </authorList>
    </citation>
    <scope>NUCLEOTIDE SEQUENCE</scope>
    <source>
        <strain evidence="8">Schooner1</strain>
    </source>
</reference>
<evidence type="ECO:0000259" key="6">
    <source>
        <dbReference type="Pfam" id="PF06664"/>
    </source>
</evidence>
<dbReference type="InterPro" id="IPR047843">
    <property type="entry name" value="WLS-like_TM"/>
</dbReference>
<feature type="transmembrane region" description="Helical" evidence="5">
    <location>
        <begin position="36"/>
        <end position="55"/>
    </location>
</feature>
<dbReference type="Proteomes" id="UP001146793">
    <property type="component" value="Unassembled WGS sequence"/>
</dbReference>
<feature type="transmembrane region" description="Helical" evidence="5">
    <location>
        <begin position="300"/>
        <end position="320"/>
    </location>
</feature>
<dbReference type="GO" id="GO:0016020">
    <property type="term" value="C:membrane"/>
    <property type="evidence" value="ECO:0007669"/>
    <property type="project" value="UniProtKB-SubCell"/>
</dbReference>
<evidence type="ECO:0000256" key="3">
    <source>
        <dbReference type="ARBA" id="ARBA00022989"/>
    </source>
</evidence>
<dbReference type="EMBL" id="JAOAOG010000269">
    <property type="protein sequence ID" value="KAJ6234759.1"/>
    <property type="molecule type" value="Genomic_DNA"/>
</dbReference>
<proteinExistence type="predicted"/>
<evidence type="ECO:0000256" key="4">
    <source>
        <dbReference type="ARBA" id="ARBA00023136"/>
    </source>
</evidence>
<gene>
    <name evidence="7" type="ORF">M0812_30229</name>
    <name evidence="8" type="ORF">M0813_29352</name>
</gene>
<dbReference type="InterPro" id="IPR040416">
    <property type="entry name" value="TMEM181"/>
</dbReference>
<feature type="domain" description="Wntless-like transmembrane" evidence="6">
    <location>
        <begin position="196"/>
        <end position="435"/>
    </location>
</feature>
<dbReference type="PANTHER" id="PTHR31918:SF1">
    <property type="entry name" value="TRANSMEMBRANE PROTEIN 181"/>
    <property type="match status" value="1"/>
</dbReference>
<evidence type="ECO:0000313" key="10">
    <source>
        <dbReference type="Proteomes" id="UP001150062"/>
    </source>
</evidence>
<evidence type="ECO:0000313" key="7">
    <source>
        <dbReference type="EMBL" id="KAJ3423695.1"/>
    </source>
</evidence>
<feature type="transmembrane region" description="Helical" evidence="5">
    <location>
        <begin position="268"/>
        <end position="288"/>
    </location>
</feature>
<dbReference type="Proteomes" id="UP001150062">
    <property type="component" value="Unassembled WGS sequence"/>
</dbReference>
<evidence type="ECO:0000256" key="1">
    <source>
        <dbReference type="ARBA" id="ARBA00004141"/>
    </source>
</evidence>
<keyword evidence="2 5" id="KW-0812">Transmembrane</keyword>
<feature type="transmembrane region" description="Helical" evidence="5">
    <location>
        <begin position="203"/>
        <end position="223"/>
    </location>
</feature>
<comment type="caution">
    <text evidence="7">The sequence shown here is derived from an EMBL/GenBank/DDBJ whole genome shotgun (WGS) entry which is preliminary data.</text>
</comment>
<name>A0AAV7Y4C6_9EUKA</name>
<dbReference type="EMBL" id="JANTQA010000076">
    <property type="protein sequence ID" value="KAJ3423695.1"/>
    <property type="molecule type" value="Genomic_DNA"/>
</dbReference>
<reference evidence="7" key="2">
    <citation type="submission" date="2022-08" db="EMBL/GenBank/DDBJ databases">
        <title>Novel sulphate-reducing endosymbionts in the free-living metamonad Anaeramoeba.</title>
        <authorList>
            <person name="Jerlstrom-Hultqvist J."/>
            <person name="Cepicka I."/>
            <person name="Gallot-Lavallee L."/>
            <person name="Salas-Leiva D."/>
            <person name="Curtis B.A."/>
            <person name="Zahonova K."/>
            <person name="Pipaliya S."/>
            <person name="Dacks J."/>
            <person name="Roger A.J."/>
        </authorList>
    </citation>
    <scope>NUCLEOTIDE SEQUENCE</scope>
    <source>
        <strain evidence="7">Busselton2</strain>
    </source>
</reference>
<protein>
    <submittedName>
        <fullName evidence="7">Transmembrane protein</fullName>
    </submittedName>
</protein>
<feature type="transmembrane region" description="Helical" evidence="5">
    <location>
        <begin position="412"/>
        <end position="432"/>
    </location>
</feature>
<feature type="transmembrane region" description="Helical" evidence="5">
    <location>
        <begin position="344"/>
        <end position="370"/>
    </location>
</feature>
<feature type="transmembrane region" description="Helical" evidence="5">
    <location>
        <begin position="235"/>
        <end position="256"/>
    </location>
</feature>
<dbReference type="PANTHER" id="PTHR31918">
    <property type="entry name" value="TRANSMEMBRANE PROTEIN 181"/>
    <property type="match status" value="1"/>
</dbReference>
<evidence type="ECO:0000313" key="8">
    <source>
        <dbReference type="EMBL" id="KAJ6234759.1"/>
    </source>
</evidence>
<keyword evidence="4 5" id="KW-0472">Membrane</keyword>
<feature type="transmembrane region" description="Helical" evidence="5">
    <location>
        <begin position="382"/>
        <end position="400"/>
    </location>
</feature>
<comment type="subcellular location">
    <subcellularLocation>
        <location evidence="1">Membrane</location>
        <topology evidence="1">Multi-pass membrane protein</topology>
    </subcellularLocation>
</comment>
<accession>A0AAV7Y4C6</accession>
<keyword evidence="3 5" id="KW-1133">Transmembrane helix</keyword>